<dbReference type="GO" id="GO:0052645">
    <property type="term" value="P:F420-0 metabolic process"/>
    <property type="evidence" value="ECO:0007669"/>
    <property type="project" value="UniProtKB-UniRule"/>
</dbReference>
<sequence length="214" mass="21818">MRPDNPPGWSIVVPVKPLAAAKSRLADLAREHRAPMALAVALDTVAAALACPRVHRVIVVTDDPVAAPPLAALGAIVIGDTPAAGLNPALRHGARHAVRLAPGDGVAALQADLPALRPAELAAALDAAAGFARSFVPDALGIGTTLYAVRPGAEFAPAFGGPSRARHLESGARELLLPGTESVRRDVDTPDDLREALTLGVGPRTAEVAALLVC</sequence>
<evidence type="ECO:0000313" key="7">
    <source>
        <dbReference type="Proteomes" id="UP000265768"/>
    </source>
</evidence>
<comment type="similarity">
    <text evidence="5">Belongs to the CofC family.</text>
</comment>
<dbReference type="PANTHER" id="PTHR40392:SF1">
    <property type="entry name" value="2-PHOSPHO-L-LACTATE GUANYLYLTRANSFERASE"/>
    <property type="match status" value="1"/>
</dbReference>
<dbReference type="EMBL" id="QZEY01000013">
    <property type="protein sequence ID" value="RJL25053.1"/>
    <property type="molecule type" value="Genomic_DNA"/>
</dbReference>
<dbReference type="Pfam" id="PF01983">
    <property type="entry name" value="CofC"/>
    <property type="match status" value="1"/>
</dbReference>
<organism evidence="6 7">
    <name type="scientific">Bailinhaonella thermotolerans</name>
    <dbReference type="NCBI Taxonomy" id="1070861"/>
    <lineage>
        <taxon>Bacteria</taxon>
        <taxon>Bacillati</taxon>
        <taxon>Actinomycetota</taxon>
        <taxon>Actinomycetes</taxon>
        <taxon>Streptosporangiales</taxon>
        <taxon>Streptosporangiaceae</taxon>
        <taxon>Bailinhaonella</taxon>
    </lineage>
</organism>
<reference evidence="6 7" key="1">
    <citation type="submission" date="2018-09" db="EMBL/GenBank/DDBJ databases">
        <title>YIM 75507 draft genome.</title>
        <authorList>
            <person name="Tang S."/>
            <person name="Feng Y."/>
        </authorList>
    </citation>
    <scope>NUCLEOTIDE SEQUENCE [LARGE SCALE GENOMIC DNA]</scope>
    <source>
        <strain evidence="6 7">YIM 75507</strain>
    </source>
</reference>
<keyword evidence="4 5" id="KW-0342">GTP-binding</keyword>
<comment type="catalytic activity">
    <reaction evidence="5">
        <text>phosphoenolpyruvate + GTP + H(+) = enolpyruvoyl-2-diphospho-5'-guanosine + diphosphate</text>
        <dbReference type="Rhea" id="RHEA:30519"/>
        <dbReference type="ChEBI" id="CHEBI:15378"/>
        <dbReference type="ChEBI" id="CHEBI:33019"/>
        <dbReference type="ChEBI" id="CHEBI:37565"/>
        <dbReference type="ChEBI" id="CHEBI:58702"/>
        <dbReference type="ChEBI" id="CHEBI:143701"/>
        <dbReference type="EC" id="2.7.7.105"/>
    </reaction>
</comment>
<dbReference type="InterPro" id="IPR002835">
    <property type="entry name" value="CofC"/>
</dbReference>
<evidence type="ECO:0000256" key="4">
    <source>
        <dbReference type="ARBA" id="ARBA00023134"/>
    </source>
</evidence>
<dbReference type="UniPathway" id="UPA00071"/>
<evidence type="ECO:0000313" key="6">
    <source>
        <dbReference type="EMBL" id="RJL25053.1"/>
    </source>
</evidence>
<dbReference type="NCBIfam" id="TIGR03552">
    <property type="entry name" value="F420_cofC"/>
    <property type="match status" value="1"/>
</dbReference>
<comment type="pathway">
    <text evidence="5">Cofactor biosynthesis; coenzyme F420 biosynthesis.</text>
</comment>
<evidence type="ECO:0000256" key="3">
    <source>
        <dbReference type="ARBA" id="ARBA00022741"/>
    </source>
</evidence>
<dbReference type="HAMAP" id="MF_02114">
    <property type="entry name" value="CofC"/>
    <property type="match status" value="1"/>
</dbReference>
<dbReference type="Proteomes" id="UP000265768">
    <property type="component" value="Unassembled WGS sequence"/>
</dbReference>
<dbReference type="EC" id="2.7.7.105" evidence="5"/>
<accession>A0A3A4AH75</accession>
<dbReference type="InterPro" id="IPR029044">
    <property type="entry name" value="Nucleotide-diphossugar_trans"/>
</dbReference>
<protein>
    <recommendedName>
        <fullName evidence="5">Phosphoenolpyruvate guanylyltransferase</fullName>
        <shortName evidence="5">PEP guanylyltransferase</shortName>
        <ecNumber evidence="5">2.7.7.105</ecNumber>
    </recommendedName>
</protein>
<dbReference type="OrthoDB" id="9151145at2"/>
<dbReference type="SUPFAM" id="SSF53448">
    <property type="entry name" value="Nucleotide-diphospho-sugar transferases"/>
    <property type="match status" value="1"/>
</dbReference>
<dbReference type="RefSeq" id="WP_119929414.1">
    <property type="nucleotide sequence ID" value="NZ_QZEY01000013.1"/>
</dbReference>
<proteinExistence type="inferred from homology"/>
<keyword evidence="1 5" id="KW-0808">Transferase</keyword>
<feature type="binding site" evidence="5">
    <location>
        <position position="144"/>
    </location>
    <ligand>
        <name>phosphoenolpyruvate</name>
        <dbReference type="ChEBI" id="CHEBI:58702"/>
    </ligand>
</feature>
<evidence type="ECO:0000256" key="2">
    <source>
        <dbReference type="ARBA" id="ARBA00022695"/>
    </source>
</evidence>
<comment type="function">
    <text evidence="5">Guanylyltransferase that catalyzes the activation of phosphoenolpyruvate (PEP) as enolpyruvoyl-2-diphospho-5'-guanosine, via the condensation of PEP with GTP. It is involved in the biosynthesis of coenzyme F420, a hydride carrier cofactor.</text>
</comment>
<keyword evidence="2 5" id="KW-0548">Nucleotidyltransferase</keyword>
<name>A0A3A4AH75_9ACTN</name>
<feature type="binding site" evidence="5">
    <location>
        <position position="160"/>
    </location>
    <ligand>
        <name>phosphoenolpyruvate</name>
        <dbReference type="ChEBI" id="CHEBI:58702"/>
    </ligand>
</feature>
<keyword evidence="3 5" id="KW-0547">Nucleotide-binding</keyword>
<keyword evidence="7" id="KW-1185">Reference proteome</keyword>
<dbReference type="PANTHER" id="PTHR40392">
    <property type="entry name" value="2-PHOSPHO-L-LACTATE GUANYLYLTRANSFERASE"/>
    <property type="match status" value="1"/>
</dbReference>
<dbReference type="GO" id="GO:0005525">
    <property type="term" value="F:GTP binding"/>
    <property type="evidence" value="ECO:0007669"/>
    <property type="project" value="UniProtKB-KW"/>
</dbReference>
<feature type="binding site" evidence="5">
    <location>
        <position position="163"/>
    </location>
    <ligand>
        <name>phosphoenolpyruvate</name>
        <dbReference type="ChEBI" id="CHEBI:58702"/>
    </ligand>
</feature>
<dbReference type="GO" id="GO:0043814">
    <property type="term" value="F:phospholactate guanylyltransferase activity"/>
    <property type="evidence" value="ECO:0007669"/>
    <property type="project" value="InterPro"/>
</dbReference>
<dbReference type="Gene3D" id="3.90.550.10">
    <property type="entry name" value="Spore Coat Polysaccharide Biosynthesis Protein SpsA, Chain A"/>
    <property type="match status" value="1"/>
</dbReference>
<gene>
    <name evidence="6" type="primary">cofC</name>
    <name evidence="5" type="synonym">fbiD</name>
    <name evidence="6" type="ORF">D5H75_27240</name>
</gene>
<evidence type="ECO:0000256" key="1">
    <source>
        <dbReference type="ARBA" id="ARBA00022679"/>
    </source>
</evidence>
<comment type="caution">
    <text evidence="6">The sequence shown here is derived from an EMBL/GenBank/DDBJ whole genome shotgun (WGS) entry which is preliminary data.</text>
</comment>
<evidence type="ECO:0000256" key="5">
    <source>
        <dbReference type="HAMAP-Rule" id="MF_02114"/>
    </source>
</evidence>
<dbReference type="AlphaFoldDB" id="A0A3A4AH75"/>